<dbReference type="EMBL" id="BMYZ01000002">
    <property type="protein sequence ID" value="GGY80221.1"/>
    <property type="molecule type" value="Genomic_DNA"/>
</dbReference>
<dbReference type="PANTHER" id="PTHR12778">
    <property type="entry name" value="SOLUTE CARRIER FAMILY 33 ACETYL-COA TRANSPORTER -RELATED"/>
    <property type="match status" value="1"/>
</dbReference>
<feature type="transmembrane region" description="Helical" evidence="6">
    <location>
        <begin position="279"/>
        <end position="304"/>
    </location>
</feature>
<accession>A0ABQ3B5G4</accession>
<evidence type="ECO:0000256" key="6">
    <source>
        <dbReference type="SAM" id="Phobius"/>
    </source>
</evidence>
<comment type="subcellular location">
    <subcellularLocation>
        <location evidence="1">Membrane</location>
        <topology evidence="1">Multi-pass membrane protein</topology>
    </subcellularLocation>
</comment>
<reference evidence="9" key="1">
    <citation type="journal article" date="2019" name="Int. J. Syst. Evol. Microbiol.">
        <title>The Global Catalogue of Microorganisms (GCM) 10K type strain sequencing project: providing services to taxonomists for standard genome sequencing and annotation.</title>
        <authorList>
            <consortium name="The Broad Institute Genomics Platform"/>
            <consortium name="The Broad Institute Genome Sequencing Center for Infectious Disease"/>
            <person name="Wu L."/>
            <person name="Ma J."/>
        </authorList>
    </citation>
    <scope>NUCLEOTIDE SEQUENCE [LARGE SCALE GENOMIC DNA]</scope>
    <source>
        <strain evidence="9">KCTC 32239</strain>
    </source>
</reference>
<dbReference type="Gene3D" id="1.20.1250.20">
    <property type="entry name" value="MFS general substrate transporter like domains"/>
    <property type="match status" value="2"/>
</dbReference>
<feature type="transmembrane region" description="Helical" evidence="6">
    <location>
        <begin position="46"/>
        <end position="63"/>
    </location>
</feature>
<evidence type="ECO:0000256" key="3">
    <source>
        <dbReference type="ARBA" id="ARBA00022692"/>
    </source>
</evidence>
<dbReference type="Proteomes" id="UP000619761">
    <property type="component" value="Unassembled WGS sequence"/>
</dbReference>
<feature type="transmembrane region" description="Helical" evidence="6">
    <location>
        <begin position="12"/>
        <end position="34"/>
    </location>
</feature>
<evidence type="ECO:0000256" key="4">
    <source>
        <dbReference type="ARBA" id="ARBA00022989"/>
    </source>
</evidence>
<dbReference type="SUPFAM" id="SSF103473">
    <property type="entry name" value="MFS general substrate transporter"/>
    <property type="match status" value="1"/>
</dbReference>
<dbReference type="InterPro" id="IPR004752">
    <property type="entry name" value="AmpG_permease/AT-1"/>
</dbReference>
<evidence type="ECO:0000313" key="9">
    <source>
        <dbReference type="Proteomes" id="UP000619761"/>
    </source>
</evidence>
<feature type="transmembrane region" description="Helical" evidence="6">
    <location>
        <begin position="100"/>
        <end position="116"/>
    </location>
</feature>
<keyword evidence="3 6" id="KW-0812">Transmembrane</keyword>
<protein>
    <submittedName>
        <fullName evidence="8">MFS transporter</fullName>
    </submittedName>
</protein>
<keyword evidence="2" id="KW-0813">Transport</keyword>
<feature type="transmembrane region" description="Helical" evidence="6">
    <location>
        <begin position="137"/>
        <end position="160"/>
    </location>
</feature>
<evidence type="ECO:0000256" key="5">
    <source>
        <dbReference type="ARBA" id="ARBA00023136"/>
    </source>
</evidence>
<dbReference type="RefSeq" id="WP_189419373.1">
    <property type="nucleotide sequence ID" value="NZ_BMYZ01000002.1"/>
</dbReference>
<dbReference type="PANTHER" id="PTHR12778:SF10">
    <property type="entry name" value="MAJOR FACILITATOR SUPERFAMILY DOMAIN-CONTAINING PROTEIN 3"/>
    <property type="match status" value="1"/>
</dbReference>
<keyword evidence="4 6" id="KW-1133">Transmembrane helix</keyword>
<dbReference type="Pfam" id="PF07690">
    <property type="entry name" value="MFS_1"/>
    <property type="match status" value="1"/>
</dbReference>
<feature type="transmembrane region" description="Helical" evidence="6">
    <location>
        <begin position="311"/>
        <end position="332"/>
    </location>
</feature>
<feature type="transmembrane region" description="Helical" evidence="6">
    <location>
        <begin position="375"/>
        <end position="397"/>
    </location>
</feature>
<organism evidence="8 9">
    <name type="scientific">Cellvibrio zantedeschiae</name>
    <dbReference type="NCBI Taxonomy" id="1237077"/>
    <lineage>
        <taxon>Bacteria</taxon>
        <taxon>Pseudomonadati</taxon>
        <taxon>Pseudomonadota</taxon>
        <taxon>Gammaproteobacteria</taxon>
        <taxon>Cellvibrionales</taxon>
        <taxon>Cellvibrionaceae</taxon>
        <taxon>Cellvibrio</taxon>
    </lineage>
</organism>
<sequence>MASAPNVKHPLLWVPTGYFTMALAYMTLTSVSAIMFKNLGLDNGTAAEYASYLILAYTIKPLFAPFVEMYKTKKFFVLCAQIIVGAGFLGVALAMSLPNYMLILMTLFFILSFVGATQDIASDGVYVTSLDSKAQSLYCGVQSLSWNIGPIVAMGGLVYLSGKLHTEYFHHDAAVFGSDWIDSWRIIFFIVAGITILMAFWHMRFMPEGARAENTPKSTKEAALILWDSFVTLLQKKDIWIMLAFAFLFRLSIGFLEKIGPFFMVDPIEKGGLGLTNEALGIVYGTYGLAAVVLGSLLGGMFVAKRGLKPTLFLLCCAINIPNVTFLIMSIYQPSDLVVITAGVAIEKFFFGFGSVGFMIYLMQQLAPGKYTTTHYAFGTGLMGLCMMVTGAISGHLQEYMGYINYFVFVMIATIPSFIVCWLAPFHQKDNA</sequence>
<feature type="transmembrane region" description="Helical" evidence="6">
    <location>
        <begin position="75"/>
        <end position="94"/>
    </location>
</feature>
<feature type="transmembrane region" description="Helical" evidence="6">
    <location>
        <begin position="239"/>
        <end position="259"/>
    </location>
</feature>
<dbReference type="PROSITE" id="PS50850">
    <property type="entry name" value="MFS"/>
    <property type="match status" value="1"/>
</dbReference>
<keyword evidence="5 6" id="KW-0472">Membrane</keyword>
<proteinExistence type="predicted"/>
<dbReference type="InterPro" id="IPR020846">
    <property type="entry name" value="MFS_dom"/>
</dbReference>
<feature type="domain" description="Major facilitator superfamily (MFS) profile" evidence="7">
    <location>
        <begin position="10"/>
        <end position="428"/>
    </location>
</feature>
<feature type="transmembrane region" description="Helical" evidence="6">
    <location>
        <begin position="338"/>
        <end position="363"/>
    </location>
</feature>
<keyword evidence="9" id="KW-1185">Reference proteome</keyword>
<gene>
    <name evidence="8" type="ORF">GCM10011613_26560</name>
</gene>
<evidence type="ECO:0000313" key="8">
    <source>
        <dbReference type="EMBL" id="GGY80221.1"/>
    </source>
</evidence>
<evidence type="ECO:0000256" key="1">
    <source>
        <dbReference type="ARBA" id="ARBA00004141"/>
    </source>
</evidence>
<evidence type="ECO:0000259" key="7">
    <source>
        <dbReference type="PROSITE" id="PS50850"/>
    </source>
</evidence>
<feature type="transmembrane region" description="Helical" evidence="6">
    <location>
        <begin position="403"/>
        <end position="424"/>
    </location>
</feature>
<comment type="caution">
    <text evidence="8">The sequence shown here is derived from an EMBL/GenBank/DDBJ whole genome shotgun (WGS) entry which is preliminary data.</text>
</comment>
<dbReference type="InterPro" id="IPR011701">
    <property type="entry name" value="MFS"/>
</dbReference>
<name>A0ABQ3B5G4_9GAMM</name>
<feature type="transmembrane region" description="Helical" evidence="6">
    <location>
        <begin position="180"/>
        <end position="201"/>
    </location>
</feature>
<dbReference type="InterPro" id="IPR036259">
    <property type="entry name" value="MFS_trans_sf"/>
</dbReference>
<evidence type="ECO:0000256" key="2">
    <source>
        <dbReference type="ARBA" id="ARBA00022448"/>
    </source>
</evidence>